<dbReference type="GO" id="GO:0005737">
    <property type="term" value="C:cytoplasm"/>
    <property type="evidence" value="ECO:0007669"/>
    <property type="project" value="UniProtKB-ARBA"/>
</dbReference>
<keyword evidence="15" id="KW-1133">Transmembrane helix</keyword>
<dbReference type="Proteomes" id="UP001642360">
    <property type="component" value="Unassembled WGS sequence"/>
</dbReference>
<dbReference type="InterPro" id="IPR044066">
    <property type="entry name" value="TRIAD_supradom"/>
</dbReference>
<dbReference type="InterPro" id="IPR013083">
    <property type="entry name" value="Znf_RING/FYVE/PHD"/>
</dbReference>
<comment type="catalytic activity">
    <reaction evidence="1">
        <text>[E2 ubiquitin-conjugating enzyme]-S-ubiquitinyl-L-cysteine + [acceptor protein]-L-lysine = [E2 ubiquitin-conjugating enzyme]-L-cysteine + [acceptor protein]-N(6)-ubiquitinyl-L-lysine.</text>
        <dbReference type="EC" id="2.3.2.31"/>
    </reaction>
</comment>
<evidence type="ECO:0000256" key="2">
    <source>
        <dbReference type="ARBA" id="ARBA00001947"/>
    </source>
</evidence>
<dbReference type="PROSITE" id="PS50089">
    <property type="entry name" value="ZF_RING_2"/>
    <property type="match status" value="1"/>
</dbReference>
<evidence type="ECO:0000256" key="9">
    <source>
        <dbReference type="ARBA" id="ARBA00022692"/>
    </source>
</evidence>
<evidence type="ECO:0000256" key="10">
    <source>
        <dbReference type="ARBA" id="ARBA00022723"/>
    </source>
</evidence>
<dbReference type="PROSITE" id="PS51873">
    <property type="entry name" value="TRIAD"/>
    <property type="match status" value="1"/>
</dbReference>
<dbReference type="GO" id="GO:0008270">
    <property type="term" value="F:zinc ion binding"/>
    <property type="evidence" value="ECO:0007669"/>
    <property type="project" value="UniProtKB-KW"/>
</dbReference>
<keyword evidence="10" id="KW-0479">Metal-binding</keyword>
<reference evidence="20 21" key="1">
    <citation type="submission" date="2024-02" db="EMBL/GenBank/DDBJ databases">
        <authorList>
            <person name="Vignale AGUSTIN F."/>
            <person name="Sosa J E."/>
            <person name="Modenutti C."/>
        </authorList>
    </citation>
    <scope>NUCLEOTIDE SEQUENCE [LARGE SCALE GENOMIC DNA]</scope>
</reference>
<name>A0ABC8TWG5_9AQUA</name>
<evidence type="ECO:0000256" key="12">
    <source>
        <dbReference type="ARBA" id="ARBA00022771"/>
    </source>
</evidence>
<dbReference type="InterPro" id="IPR002867">
    <property type="entry name" value="IBR_dom"/>
</dbReference>
<feature type="domain" description="RING-type" evidence="18">
    <location>
        <begin position="173"/>
        <end position="223"/>
    </location>
</feature>
<evidence type="ECO:0000256" key="3">
    <source>
        <dbReference type="ARBA" id="ARBA00003976"/>
    </source>
</evidence>
<comment type="similarity">
    <text evidence="6">Belongs to the RBR family. Ariadne subfamily.</text>
</comment>
<dbReference type="InterPro" id="IPR017907">
    <property type="entry name" value="Znf_RING_CS"/>
</dbReference>
<evidence type="ECO:0000256" key="4">
    <source>
        <dbReference type="ARBA" id="ARBA00004167"/>
    </source>
</evidence>
<dbReference type="AlphaFoldDB" id="A0ABC8TWG5"/>
<dbReference type="PANTHER" id="PTHR11685">
    <property type="entry name" value="RBR FAMILY RING FINGER AND IBR DOMAIN-CONTAINING"/>
    <property type="match status" value="1"/>
</dbReference>
<accession>A0ABC8TWG5</accession>
<dbReference type="InterPro" id="IPR001841">
    <property type="entry name" value="Znf_RING"/>
</dbReference>
<evidence type="ECO:0000259" key="18">
    <source>
        <dbReference type="PROSITE" id="PS50089"/>
    </source>
</evidence>
<comment type="function">
    <text evidence="3">Might act as an E3 ubiquitin-protein ligase, or as part of E3 complex, which accepts ubiquitin from specific E2 ubiquitin-conjugating enzymes and then transfers it to substrates.</text>
</comment>
<keyword evidence="9" id="KW-0812">Transmembrane</keyword>
<evidence type="ECO:0000256" key="15">
    <source>
        <dbReference type="ARBA" id="ARBA00022989"/>
    </source>
</evidence>
<evidence type="ECO:0000256" key="13">
    <source>
        <dbReference type="ARBA" id="ARBA00022786"/>
    </source>
</evidence>
<evidence type="ECO:0000313" key="20">
    <source>
        <dbReference type="EMBL" id="CAK9171164.1"/>
    </source>
</evidence>
<protein>
    <recommendedName>
        <fullName evidence="7">RBR-type E3 ubiquitin transferase</fullName>
        <ecNumber evidence="7">2.3.2.31</ecNumber>
    </recommendedName>
</protein>
<keyword evidence="16" id="KW-0472">Membrane</keyword>
<dbReference type="InterPro" id="IPR031127">
    <property type="entry name" value="E3_UB_ligase_RBR"/>
</dbReference>
<comment type="caution">
    <text evidence="20">The sequence shown here is derived from an EMBL/GenBank/DDBJ whole genome shotgun (WGS) entry which is preliminary data.</text>
</comment>
<evidence type="ECO:0000313" key="21">
    <source>
        <dbReference type="Proteomes" id="UP001642360"/>
    </source>
</evidence>
<comment type="cofactor">
    <cofactor evidence="2">
        <name>Zn(2+)</name>
        <dbReference type="ChEBI" id="CHEBI:29105"/>
    </cofactor>
</comment>
<dbReference type="Pfam" id="PF01485">
    <property type="entry name" value="IBR"/>
    <property type="match status" value="1"/>
</dbReference>
<keyword evidence="14" id="KW-0862">Zinc</keyword>
<evidence type="ECO:0000256" key="1">
    <source>
        <dbReference type="ARBA" id="ARBA00001798"/>
    </source>
</evidence>
<keyword evidence="11" id="KW-0677">Repeat</keyword>
<dbReference type="GO" id="GO:0061630">
    <property type="term" value="F:ubiquitin protein ligase activity"/>
    <property type="evidence" value="ECO:0007669"/>
    <property type="project" value="UniProtKB-EC"/>
</dbReference>
<sequence length="337" mass="39256">MEPEPIEPEHLCFIDKHTGKVTFFPLKPLRLINIEGYGRGRVLLPLHSLKQKEEEGGHDDVDGDGDDEATKFQLVRLLSEISSRTEREEPQPVEDTEMLESFDEDNIELQRDLLNFYSKGKTEIIINGEDDSKKTLDVKKKGTARSCTLDSSTFRTISSIRSYERGESSWTSCVICTDEKPTGTMIANNECDHFFCKDCITMYIAEKLQQEDIQADMKCPQSKCKEFLERRFVLQFVPEEMKDQWRSAIREASALASQRVIYCPFEHCQGMFFDDGRGFLIRACPNCWKIFCVQCRVSWHMGLNCETFQLHLRRQQRHMERWYDQFAAGFLTKHKIV</sequence>
<comment type="subcellular location">
    <subcellularLocation>
        <location evidence="4">Membrane</location>
        <topology evidence="4">Single-pass membrane protein</topology>
    </subcellularLocation>
</comment>
<feature type="domain" description="RING-type" evidence="19">
    <location>
        <begin position="169"/>
        <end position="337"/>
    </location>
</feature>
<dbReference type="EMBL" id="CAUOFW020005662">
    <property type="protein sequence ID" value="CAK9171164.1"/>
    <property type="molecule type" value="Genomic_DNA"/>
</dbReference>
<evidence type="ECO:0000256" key="16">
    <source>
        <dbReference type="ARBA" id="ARBA00023136"/>
    </source>
</evidence>
<dbReference type="GO" id="GO:0031090">
    <property type="term" value="C:organelle membrane"/>
    <property type="evidence" value="ECO:0007669"/>
    <property type="project" value="UniProtKB-ARBA"/>
</dbReference>
<evidence type="ECO:0000256" key="8">
    <source>
        <dbReference type="ARBA" id="ARBA00022679"/>
    </source>
</evidence>
<keyword evidence="13" id="KW-0833">Ubl conjugation pathway</keyword>
<dbReference type="SMART" id="SM00647">
    <property type="entry name" value="IBR"/>
    <property type="match status" value="1"/>
</dbReference>
<keyword evidence="8" id="KW-0808">Transferase</keyword>
<dbReference type="SUPFAM" id="SSF57850">
    <property type="entry name" value="RING/U-box"/>
    <property type="match status" value="2"/>
</dbReference>
<dbReference type="EC" id="2.3.2.31" evidence="7"/>
<dbReference type="PROSITE" id="PS00518">
    <property type="entry name" value="ZF_RING_1"/>
    <property type="match status" value="1"/>
</dbReference>
<keyword evidence="12 17" id="KW-0863">Zinc-finger</keyword>
<gene>
    <name evidence="20" type="ORF">ILEXP_LOCUS40702</name>
</gene>
<evidence type="ECO:0000256" key="11">
    <source>
        <dbReference type="ARBA" id="ARBA00022737"/>
    </source>
</evidence>
<evidence type="ECO:0000256" key="6">
    <source>
        <dbReference type="ARBA" id="ARBA00005884"/>
    </source>
</evidence>
<keyword evidence="21" id="KW-1185">Reference proteome</keyword>
<comment type="pathway">
    <text evidence="5">Protein modification; protein ubiquitination.</text>
</comment>
<evidence type="ECO:0000256" key="5">
    <source>
        <dbReference type="ARBA" id="ARBA00004906"/>
    </source>
</evidence>
<dbReference type="Gene3D" id="3.30.40.10">
    <property type="entry name" value="Zinc/RING finger domain, C3HC4 (zinc finger)"/>
    <property type="match status" value="1"/>
</dbReference>
<evidence type="ECO:0000259" key="19">
    <source>
        <dbReference type="PROSITE" id="PS51873"/>
    </source>
</evidence>
<dbReference type="FunFam" id="3.30.40.10:FF:000051">
    <property type="entry name" value="RBR-type E3 ubiquitin transferase"/>
    <property type="match status" value="1"/>
</dbReference>
<organism evidence="20 21">
    <name type="scientific">Ilex paraguariensis</name>
    <name type="common">yerba mate</name>
    <dbReference type="NCBI Taxonomy" id="185542"/>
    <lineage>
        <taxon>Eukaryota</taxon>
        <taxon>Viridiplantae</taxon>
        <taxon>Streptophyta</taxon>
        <taxon>Embryophyta</taxon>
        <taxon>Tracheophyta</taxon>
        <taxon>Spermatophyta</taxon>
        <taxon>Magnoliopsida</taxon>
        <taxon>eudicotyledons</taxon>
        <taxon>Gunneridae</taxon>
        <taxon>Pentapetalae</taxon>
        <taxon>asterids</taxon>
        <taxon>campanulids</taxon>
        <taxon>Aquifoliales</taxon>
        <taxon>Aquifoliaceae</taxon>
        <taxon>Ilex</taxon>
    </lineage>
</organism>
<evidence type="ECO:0000256" key="17">
    <source>
        <dbReference type="PROSITE-ProRule" id="PRU00175"/>
    </source>
</evidence>
<proteinExistence type="inferred from homology"/>
<evidence type="ECO:0000256" key="7">
    <source>
        <dbReference type="ARBA" id="ARBA00012251"/>
    </source>
</evidence>
<evidence type="ECO:0000256" key="14">
    <source>
        <dbReference type="ARBA" id="ARBA00022833"/>
    </source>
</evidence>